<dbReference type="Pfam" id="PF02493">
    <property type="entry name" value="MORN"/>
    <property type="match status" value="2"/>
</dbReference>
<comment type="caution">
    <text evidence="3">The sequence shown here is derived from an EMBL/GenBank/DDBJ whole genome shotgun (WGS) entry which is preliminary data.</text>
</comment>
<reference evidence="3 4" key="1">
    <citation type="submission" date="2020-08" db="EMBL/GenBank/DDBJ databases">
        <title>Functional genomics of gut bacteria from endangered species of beetles.</title>
        <authorList>
            <person name="Carlos-Shanley C."/>
        </authorList>
    </citation>
    <scope>NUCLEOTIDE SEQUENCE [LARGE SCALE GENOMIC DNA]</scope>
    <source>
        <strain evidence="3 4">S00179</strain>
    </source>
</reference>
<proteinExistence type="predicted"/>
<evidence type="ECO:0000256" key="2">
    <source>
        <dbReference type="SAM" id="MobiDB-lite"/>
    </source>
</evidence>
<dbReference type="InterPro" id="IPR003409">
    <property type="entry name" value="MORN"/>
</dbReference>
<dbReference type="PANTHER" id="PTHR43215">
    <property type="entry name" value="RADIAL SPOKE HEAD 1 HOMOLOG"/>
    <property type="match status" value="1"/>
</dbReference>
<dbReference type="Gene3D" id="2.20.110.10">
    <property type="entry name" value="Histone H3 K4-specific methyltransferase SET7/9 N-terminal domain"/>
    <property type="match status" value="1"/>
</dbReference>
<organism evidence="3 4">
    <name type="scientific">Pseudomonas nitroreducens</name>
    <dbReference type="NCBI Taxonomy" id="46680"/>
    <lineage>
        <taxon>Bacteria</taxon>
        <taxon>Pseudomonadati</taxon>
        <taxon>Pseudomonadota</taxon>
        <taxon>Gammaproteobacteria</taxon>
        <taxon>Pseudomonadales</taxon>
        <taxon>Pseudomonadaceae</taxon>
        <taxon>Pseudomonas</taxon>
    </lineage>
</organism>
<dbReference type="EMBL" id="JACHLI010000036">
    <property type="protein sequence ID" value="MBB4867137.1"/>
    <property type="molecule type" value="Genomic_DNA"/>
</dbReference>
<name>A0A7W7KQP2_PSENT</name>
<gene>
    <name evidence="3" type="ORF">HNP46_006048</name>
</gene>
<protein>
    <recommendedName>
        <fullName evidence="5">MORN repeat-containing protein</fullName>
    </recommendedName>
</protein>
<feature type="region of interest" description="Disordered" evidence="2">
    <location>
        <begin position="148"/>
        <end position="176"/>
    </location>
</feature>
<dbReference type="SUPFAM" id="SSF82185">
    <property type="entry name" value="Histone H3 K4-specific methyltransferase SET7/9 N-terminal domain"/>
    <property type="match status" value="1"/>
</dbReference>
<evidence type="ECO:0000313" key="4">
    <source>
        <dbReference type="Proteomes" id="UP000566995"/>
    </source>
</evidence>
<dbReference type="PANTHER" id="PTHR43215:SF14">
    <property type="entry name" value="RADIAL SPOKE HEAD 1 HOMOLOG"/>
    <property type="match status" value="1"/>
</dbReference>
<keyword evidence="1" id="KW-0677">Repeat</keyword>
<sequence length="333" mass="35771">MIAALIGTSTLAHAMTVKLPDNCSVELAATGETPKSATWSGKCRDGKAYGNGKLVVKWEGLPALTYEGHISKGSFGGQGEYTSPRGMKYSGNFKDGLPNGRGDLTDKSGLTYEGTFAAGTFVEGNVINSKDEVIAKVYEGVRTENFERSASSARPVAKSPAKGSETKSGADKVASKEPAANHHDLIFYMARTTDNRPYNTYAKNEVDAKAYIEGFSGRTVSEVVPCQDGWYAVWVAEYDGGVSEASTCERADYKSALRAARDACQKYGSSCTGAGSKYWRVWVFSGHAYYGEVSEGAPYELGDYRCDVMGGVTDDRCTILDELRDLGVSIDPP</sequence>
<evidence type="ECO:0000313" key="3">
    <source>
        <dbReference type="EMBL" id="MBB4867137.1"/>
    </source>
</evidence>
<evidence type="ECO:0000256" key="1">
    <source>
        <dbReference type="ARBA" id="ARBA00022737"/>
    </source>
</evidence>
<dbReference type="AlphaFoldDB" id="A0A7W7KQP2"/>
<evidence type="ECO:0008006" key="5">
    <source>
        <dbReference type="Google" id="ProtNLM"/>
    </source>
</evidence>
<accession>A0A7W7KQP2</accession>
<dbReference type="Proteomes" id="UP000566995">
    <property type="component" value="Unassembled WGS sequence"/>
</dbReference>
<feature type="compositionally biased region" description="Basic and acidic residues" evidence="2">
    <location>
        <begin position="164"/>
        <end position="176"/>
    </location>
</feature>